<dbReference type="PANTHER" id="PTHR23315:SF7">
    <property type="entry name" value="U-BOX DOMAIN-CONTAINING PROTEIN 4"/>
    <property type="match status" value="1"/>
</dbReference>
<dbReference type="OrthoDB" id="206755at2759"/>
<reference evidence="8 9" key="1">
    <citation type="submission" date="2018-01" db="EMBL/GenBank/DDBJ databases">
        <title>Draft genome of the strawberry crown rot pathogen Phytophthora cactorum.</title>
        <authorList>
            <person name="Armitage A.D."/>
            <person name="Lysoe E."/>
            <person name="Nellist C.F."/>
            <person name="Harrison R.J."/>
            <person name="Brurberg M.B."/>
        </authorList>
    </citation>
    <scope>NUCLEOTIDE SEQUENCE [LARGE SCALE GENOMIC DNA]</scope>
    <source>
        <strain evidence="8 9">10300</strain>
    </source>
</reference>
<dbReference type="InterPro" id="IPR004155">
    <property type="entry name" value="PBS_lyase_HEAT"/>
</dbReference>
<gene>
    <name evidence="8" type="ORF">PC110_g9787</name>
    <name evidence="3" type="ORF">PC113_g4803</name>
    <name evidence="4" type="ORF">PC115_g5276</name>
    <name evidence="5" type="ORF">PC117_g6084</name>
    <name evidence="6" type="ORF">PC118_g5380</name>
    <name evidence="7" type="ORF">PC129_g4854</name>
</gene>
<feature type="repeat" description="ARM" evidence="1">
    <location>
        <begin position="657"/>
        <end position="689"/>
    </location>
</feature>
<dbReference type="Proteomes" id="UP000251314">
    <property type="component" value="Unassembled WGS sequence"/>
</dbReference>
<dbReference type="InterPro" id="IPR011989">
    <property type="entry name" value="ARM-like"/>
</dbReference>
<evidence type="ECO:0000313" key="8">
    <source>
        <dbReference type="EMBL" id="RAW33887.1"/>
    </source>
</evidence>
<dbReference type="PANTHER" id="PTHR23315">
    <property type="entry name" value="U BOX DOMAIN-CONTAINING"/>
    <property type="match status" value="1"/>
</dbReference>
<dbReference type="SMART" id="SM00185">
    <property type="entry name" value="ARM"/>
    <property type="match status" value="8"/>
</dbReference>
<dbReference type="Proteomes" id="UP000735874">
    <property type="component" value="Unassembled WGS sequence"/>
</dbReference>
<dbReference type="VEuPathDB" id="FungiDB:PC110_g9787"/>
<dbReference type="InterPro" id="IPR000225">
    <property type="entry name" value="Armadillo"/>
</dbReference>
<evidence type="ECO:0000313" key="9">
    <source>
        <dbReference type="Proteomes" id="UP000251314"/>
    </source>
</evidence>
<feature type="compositionally biased region" description="Polar residues" evidence="2">
    <location>
        <begin position="212"/>
        <end position="229"/>
    </location>
</feature>
<evidence type="ECO:0000313" key="7">
    <source>
        <dbReference type="EMBL" id="KAG3224503.1"/>
    </source>
</evidence>
<dbReference type="Gene3D" id="1.25.10.10">
    <property type="entry name" value="Leucine-rich Repeat Variant"/>
    <property type="match status" value="4"/>
</dbReference>
<evidence type="ECO:0000313" key="6">
    <source>
        <dbReference type="EMBL" id="KAG2990873.1"/>
    </source>
</evidence>
<dbReference type="EMBL" id="RCMV01000110">
    <property type="protein sequence ID" value="KAG3224503.1"/>
    <property type="molecule type" value="Genomic_DNA"/>
</dbReference>
<dbReference type="Pfam" id="PF00514">
    <property type="entry name" value="Arm"/>
    <property type="match status" value="2"/>
</dbReference>
<dbReference type="SUPFAM" id="SSF48371">
    <property type="entry name" value="ARM repeat"/>
    <property type="match status" value="2"/>
</dbReference>
<accession>A0A329SAL8</accession>
<evidence type="ECO:0000313" key="4">
    <source>
        <dbReference type="EMBL" id="KAG2933993.1"/>
    </source>
</evidence>
<dbReference type="EMBL" id="RCMK01000112">
    <property type="protein sequence ID" value="KAG2948356.1"/>
    <property type="molecule type" value="Genomic_DNA"/>
</dbReference>
<dbReference type="EMBL" id="MJFZ01000221">
    <property type="protein sequence ID" value="RAW33887.1"/>
    <property type="molecule type" value="Genomic_DNA"/>
</dbReference>
<feature type="repeat" description="ARM" evidence="1">
    <location>
        <begin position="738"/>
        <end position="780"/>
    </location>
</feature>
<reference evidence="3" key="2">
    <citation type="submission" date="2018-10" db="EMBL/GenBank/DDBJ databases">
        <title>Effector identification in a new, highly contiguous assembly of the strawberry crown rot pathogen Phytophthora cactorum.</title>
        <authorList>
            <person name="Armitage A.D."/>
            <person name="Nellist C.F."/>
            <person name="Bates H."/>
            <person name="Vickerstaff R.J."/>
            <person name="Harrison R.J."/>
        </authorList>
    </citation>
    <scope>NUCLEOTIDE SEQUENCE</scope>
    <source>
        <strain evidence="3">15-7</strain>
        <strain evidence="4">4032</strain>
        <strain evidence="5">4040</strain>
        <strain evidence="6">P415</strain>
        <strain evidence="7">P421</strain>
    </source>
</reference>
<proteinExistence type="predicted"/>
<evidence type="ECO:0000256" key="2">
    <source>
        <dbReference type="SAM" id="MobiDB-lite"/>
    </source>
</evidence>
<feature type="region of interest" description="Disordered" evidence="2">
    <location>
        <begin position="169"/>
        <end position="236"/>
    </location>
</feature>
<dbReference type="Proteomes" id="UP000760860">
    <property type="component" value="Unassembled WGS sequence"/>
</dbReference>
<dbReference type="AlphaFoldDB" id="A0A329SAL8"/>
<sequence length="897" mass="98452">MDLALSVVEGLRQIYSLQDAIRRQRRVNRNTYLRMMEIYVELQMSELLQDNPTLQRTSAIRKFSDAVAKFSWYLQKHHDMNRVVRIFKFASMEDQRQKIVDEVDELFRMLNLAANVAVMNGQAASSVKSARLMAKLESMHGDIRLTHDEIHAALVARKQEIEMAKTKMLTEQEPSFENATSDKVTNEGQAPIQKTDVPPVDEVPALEEDTSSNEAVTSPVTSGGKQNSAADAVDDEPDDIVGGEELAEPTPMNADLVEVEKTSLIATTVAKEQSTAGTTELAFEQAPLADVKQDTIVDEVDEEDMEKLFEHESFEQDTASDVEEIPSDKVVGEKEEVDQTASLQKNTSSLLDDTSVPLFIQLLSSDQATVQEKEQALLDLLRKCVTNSNRVQVYKAKGIPVLTDLVRNSESFFAQLYALHCLSWFTFSYSKMRESEFEKLQECVRDPTHSEILTLLHELQHGDENVKEIAALQCSCMATRGDGDALRRVGVLPLVIGLLKDGTVNQKLWAAEVLVTLASHDDENCVAITRGGAIPPLVALLRAGTDMQKQEAAYALGNLAANNEENRAKIAREGAIPPMVAFVKAVTDAQNQWGVYALGFLSVNNEENRVLIAQEGAIPSLVALLRTGTRAQKQWAAYTLGNLAHNDANRVEIMQNGAIAPLIELLRSGTAMIKQRAAFALGNLACDSDTVSDFDEAILPLVELVRTGSDTQKEDAAYTLGNLASNNDERRVEIGCKGAIPPLVKLLQTGNGDQKQWAAFALRYLAYNNDSNQVAIVEEGAIAPLVSLMEDGTDEQKEEAAHALKHLVAKDDAMTQAFIPDRIMTPLKGYFRAGVDATSRNANVAAALSTLGTVREGVIPMLHKLVNPATVPQNPSITPNPADLKAENKLRDIAAPW</sequence>
<protein>
    <recommendedName>
        <fullName evidence="10">Armadillo-type fold</fullName>
    </recommendedName>
</protein>
<name>A0A329SAL8_9STRA</name>
<dbReference type="EMBL" id="RCML01000110">
    <property type="protein sequence ID" value="KAG2990873.1"/>
    <property type="molecule type" value="Genomic_DNA"/>
</dbReference>
<feature type="repeat" description="ARM" evidence="1">
    <location>
        <begin position="616"/>
        <end position="658"/>
    </location>
</feature>
<evidence type="ECO:0008006" key="10">
    <source>
        <dbReference type="Google" id="ProtNLM"/>
    </source>
</evidence>
<evidence type="ECO:0000313" key="5">
    <source>
        <dbReference type="EMBL" id="KAG2948356.1"/>
    </source>
</evidence>
<dbReference type="PROSITE" id="PS50176">
    <property type="entry name" value="ARM_REPEAT"/>
    <property type="match status" value="4"/>
</dbReference>
<evidence type="ECO:0000313" key="3">
    <source>
        <dbReference type="EMBL" id="KAG2864166.1"/>
    </source>
</evidence>
<dbReference type="InterPro" id="IPR016024">
    <property type="entry name" value="ARM-type_fold"/>
</dbReference>
<dbReference type="EMBL" id="RCMG01000086">
    <property type="protein sequence ID" value="KAG2864166.1"/>
    <property type="molecule type" value="Genomic_DNA"/>
</dbReference>
<dbReference type="EMBL" id="RCMI01000108">
    <property type="protein sequence ID" value="KAG2933993.1"/>
    <property type="molecule type" value="Genomic_DNA"/>
</dbReference>
<dbReference type="SMART" id="SM00567">
    <property type="entry name" value="EZ_HEAT"/>
    <property type="match status" value="3"/>
</dbReference>
<dbReference type="STRING" id="29920.A0A329SAL8"/>
<evidence type="ECO:0000256" key="1">
    <source>
        <dbReference type="PROSITE-ProRule" id="PRU00259"/>
    </source>
</evidence>
<comment type="caution">
    <text evidence="8">The sequence shown here is derived from an EMBL/GenBank/DDBJ whole genome shotgun (WGS) entry which is preliminary data.</text>
</comment>
<dbReference type="Proteomes" id="UP000697107">
    <property type="component" value="Unassembled WGS sequence"/>
</dbReference>
<feature type="repeat" description="ARM" evidence="1">
    <location>
        <begin position="532"/>
        <end position="574"/>
    </location>
</feature>
<dbReference type="Proteomes" id="UP000774804">
    <property type="component" value="Unassembled WGS sequence"/>
</dbReference>
<keyword evidence="9" id="KW-1185">Reference proteome</keyword>
<dbReference type="Proteomes" id="UP000736787">
    <property type="component" value="Unassembled WGS sequence"/>
</dbReference>
<feature type="compositionally biased region" description="Polar residues" evidence="2">
    <location>
        <begin position="172"/>
        <end position="188"/>
    </location>
</feature>
<organism evidence="8 9">
    <name type="scientific">Phytophthora cactorum</name>
    <dbReference type="NCBI Taxonomy" id="29920"/>
    <lineage>
        <taxon>Eukaryota</taxon>
        <taxon>Sar</taxon>
        <taxon>Stramenopiles</taxon>
        <taxon>Oomycota</taxon>
        <taxon>Peronosporomycetes</taxon>
        <taxon>Peronosporales</taxon>
        <taxon>Peronosporaceae</taxon>
        <taxon>Phytophthora</taxon>
    </lineage>
</organism>